<evidence type="ECO:0000313" key="15">
    <source>
        <dbReference type="Proteomes" id="UP000825051"/>
    </source>
</evidence>
<organism evidence="14 15">
    <name type="scientific">Horticoccus luteus</name>
    <dbReference type="NCBI Taxonomy" id="2862869"/>
    <lineage>
        <taxon>Bacteria</taxon>
        <taxon>Pseudomonadati</taxon>
        <taxon>Verrucomicrobiota</taxon>
        <taxon>Opitutia</taxon>
        <taxon>Opitutales</taxon>
        <taxon>Opitutaceae</taxon>
        <taxon>Horticoccus</taxon>
    </lineage>
</organism>
<name>A0A8F9TUG4_9BACT</name>
<dbReference type="Proteomes" id="UP000825051">
    <property type="component" value="Chromosome"/>
</dbReference>
<dbReference type="PANTHER" id="PTHR32552">
    <property type="entry name" value="FERRICHROME IRON RECEPTOR-RELATED"/>
    <property type="match status" value="1"/>
</dbReference>
<evidence type="ECO:0000256" key="12">
    <source>
        <dbReference type="SAM" id="MobiDB-lite"/>
    </source>
</evidence>
<gene>
    <name evidence="14" type="ORF">K0B96_10710</name>
</gene>
<dbReference type="Gene3D" id="2.40.170.20">
    <property type="entry name" value="TonB-dependent receptor, beta-barrel domain"/>
    <property type="match status" value="1"/>
</dbReference>
<dbReference type="InterPro" id="IPR037066">
    <property type="entry name" value="Plug_dom_sf"/>
</dbReference>
<dbReference type="GO" id="GO:0009279">
    <property type="term" value="C:cell outer membrane"/>
    <property type="evidence" value="ECO:0007669"/>
    <property type="project" value="UniProtKB-SubCell"/>
</dbReference>
<evidence type="ECO:0000256" key="6">
    <source>
        <dbReference type="ARBA" id="ARBA00022729"/>
    </source>
</evidence>
<keyword evidence="2 11" id="KW-0813">Transport</keyword>
<evidence type="ECO:0000259" key="13">
    <source>
        <dbReference type="Pfam" id="PF07715"/>
    </source>
</evidence>
<keyword evidence="14" id="KW-0675">Receptor</keyword>
<dbReference type="PROSITE" id="PS52016">
    <property type="entry name" value="TONB_DEPENDENT_REC_3"/>
    <property type="match status" value="1"/>
</dbReference>
<keyword evidence="5 11" id="KW-0812">Transmembrane</keyword>
<evidence type="ECO:0000256" key="5">
    <source>
        <dbReference type="ARBA" id="ARBA00022692"/>
    </source>
</evidence>
<keyword evidence="10 11" id="KW-0998">Cell outer membrane</keyword>
<dbReference type="SUPFAM" id="SSF56935">
    <property type="entry name" value="Porins"/>
    <property type="match status" value="1"/>
</dbReference>
<proteinExistence type="inferred from homology"/>
<keyword evidence="3 11" id="KW-1134">Transmembrane beta strand</keyword>
<reference evidence="14" key="1">
    <citation type="submission" date="2021-08" db="EMBL/GenBank/DDBJ databases">
        <title>Genome of a novel bacterium of the phylum Verrucomicrobia, Oleiharenicola sp. KSB-15.</title>
        <authorList>
            <person name="Chung J.-H."/>
            <person name="Ahn J.-H."/>
            <person name="Yoon Y."/>
            <person name="Kim D.-Y."/>
            <person name="An S.-H."/>
            <person name="Park I."/>
            <person name="Yeon J."/>
        </authorList>
    </citation>
    <scope>NUCLEOTIDE SEQUENCE</scope>
    <source>
        <strain evidence="14">KSB-15</strain>
    </source>
</reference>
<feature type="domain" description="TonB-dependent receptor plug" evidence="13">
    <location>
        <begin position="133"/>
        <end position="235"/>
    </location>
</feature>
<dbReference type="KEGG" id="ole:K0B96_10710"/>
<dbReference type="PANTHER" id="PTHR32552:SF68">
    <property type="entry name" value="FERRICHROME OUTER MEMBRANE TRANSPORTER_PHAGE RECEPTOR"/>
    <property type="match status" value="1"/>
</dbReference>
<comment type="similarity">
    <text evidence="11">Belongs to the TonB-dependent receptor family.</text>
</comment>
<dbReference type="AlphaFoldDB" id="A0A8F9TUG4"/>
<dbReference type="RefSeq" id="WP_220160896.1">
    <property type="nucleotide sequence ID" value="NZ_CP080507.1"/>
</dbReference>
<dbReference type="InterPro" id="IPR036942">
    <property type="entry name" value="Beta-barrel_TonB_sf"/>
</dbReference>
<evidence type="ECO:0000313" key="14">
    <source>
        <dbReference type="EMBL" id="QYM77792.1"/>
    </source>
</evidence>
<dbReference type="Gene3D" id="2.170.130.10">
    <property type="entry name" value="TonB-dependent receptor, plug domain"/>
    <property type="match status" value="1"/>
</dbReference>
<dbReference type="EMBL" id="CP080507">
    <property type="protein sequence ID" value="QYM77792.1"/>
    <property type="molecule type" value="Genomic_DNA"/>
</dbReference>
<dbReference type="Pfam" id="PF07715">
    <property type="entry name" value="Plug"/>
    <property type="match status" value="1"/>
</dbReference>
<evidence type="ECO:0000256" key="9">
    <source>
        <dbReference type="ARBA" id="ARBA00023136"/>
    </source>
</evidence>
<evidence type="ECO:0000256" key="4">
    <source>
        <dbReference type="ARBA" id="ARBA00022496"/>
    </source>
</evidence>
<keyword evidence="6" id="KW-0732">Signal</keyword>
<keyword evidence="8" id="KW-0406">Ion transport</keyword>
<evidence type="ECO:0000256" key="11">
    <source>
        <dbReference type="PROSITE-ProRule" id="PRU01360"/>
    </source>
</evidence>
<dbReference type="InterPro" id="IPR039426">
    <property type="entry name" value="TonB-dep_rcpt-like"/>
</dbReference>
<evidence type="ECO:0000256" key="3">
    <source>
        <dbReference type="ARBA" id="ARBA00022452"/>
    </source>
</evidence>
<dbReference type="InterPro" id="IPR012910">
    <property type="entry name" value="Plug_dom"/>
</dbReference>
<keyword evidence="9 11" id="KW-0472">Membrane</keyword>
<feature type="compositionally biased region" description="Polar residues" evidence="12">
    <location>
        <begin position="87"/>
        <end position="99"/>
    </location>
</feature>
<keyword evidence="4" id="KW-0410">Iron transport</keyword>
<accession>A0A8F9TUG4</accession>
<evidence type="ECO:0000256" key="2">
    <source>
        <dbReference type="ARBA" id="ARBA00022448"/>
    </source>
</evidence>
<sequence length="1019" mass="113234">MNPKKLHSNRPRRSLGLGFGFIFLIALLANPLRAQESLQSIVDRLEAENAALRSENAKLRHQTPPAETPAAAPASPRAVAPAESPANTTASSSRSLPTDSGVTVMSAFEVRSDRDHGYLKTNAATATRIGMEIQKVPMNVSVVSREFIDDTNARSLMDLLRYTAAASGDTRYAMRRPGNEATPQGAFTVRGFPVNTIMRNGVFRYIAYNMDSVDRVEVVQGPAAVFFGQGYPGGVINYVTKQPVFAKIPTTFRYSINDNSGQKLTADINVPLSKRVAFRLTGGWEDTQGERRFEFRKNVNYTPSMTFVPFDSGKLKINIEAESLHESFNQNDYDWIYSDFAGWRTAALASGPKVPNTTSTPSLAYATYINNKRVATGDYALPAYTKVERGAYYTDANGNFIHDKAFNYTSRGARTTNDVSSFTATADVSPTEWLDGRYVFLHDNSRFNNIEGVTTPWGDGIHWNVGASATSGYYRLTDTHQLDLIFKFNTGGLKHKILTGYNYTTYLQNYLGNDIKFTPYYGHVPGSTNPVANPGYGTTGGTQVADNLVGEGRSHDTGPPTVNQVVRDRNGNIKLVKAVYSNFDPGFETYPTIDILFPMDRVWLDGYKPINSAAYLNYQLSAFNDRLNIIAGYRRQWQQEKGQYLEANYPWYQVPVNAWRDPANYPADAWGYGANYIQALRVYKRHGDAWMAGASFAVTNAINVYASVSKTFQFNIGNVGGVFTGNEIPVVQSALDQNGGSFQYLGQTITSVNQFVAIEKSRGAYDDLRDENGMNWELGAKISTQDSRIVGTFSVFRGERTNQMLDDPVAQSNLSEPLNYNTTLFAPGTVGYNTRVFRWRTTNLKNRIEGAQAEVIWSPLPNYQAVINGSWLWTAKTLYDKTKPMPGTPDYNAGTAAQKVAWDIYYGARIENVPEYRFNVFNKYTFSDGFARGGSVGLGMRYSSKTVVSRSVDWNPLNGGYQAGDYVVFDVTLSYPWQIFGQNIATSLGIYNATDEQYSEGSFVLSPGRNWLFSNTLSF</sequence>
<evidence type="ECO:0000256" key="8">
    <source>
        <dbReference type="ARBA" id="ARBA00023065"/>
    </source>
</evidence>
<comment type="subcellular location">
    <subcellularLocation>
        <location evidence="1 11">Cell outer membrane</location>
        <topology evidence="1 11">Multi-pass membrane protein</topology>
    </subcellularLocation>
</comment>
<feature type="region of interest" description="Disordered" evidence="12">
    <location>
        <begin position="56"/>
        <end position="99"/>
    </location>
</feature>
<feature type="compositionally biased region" description="Low complexity" evidence="12">
    <location>
        <begin position="63"/>
        <end position="86"/>
    </location>
</feature>
<dbReference type="GO" id="GO:0015344">
    <property type="term" value="F:siderophore uptake transmembrane transporter activity"/>
    <property type="evidence" value="ECO:0007669"/>
    <property type="project" value="TreeGrafter"/>
</dbReference>
<evidence type="ECO:0000256" key="1">
    <source>
        <dbReference type="ARBA" id="ARBA00004571"/>
    </source>
</evidence>
<evidence type="ECO:0000256" key="10">
    <source>
        <dbReference type="ARBA" id="ARBA00023237"/>
    </source>
</evidence>
<keyword evidence="7" id="KW-0408">Iron</keyword>
<protein>
    <submittedName>
        <fullName evidence="14">TonB-dependent receptor plug domain-containing protein</fullName>
    </submittedName>
</protein>
<keyword evidence="15" id="KW-1185">Reference proteome</keyword>
<evidence type="ECO:0000256" key="7">
    <source>
        <dbReference type="ARBA" id="ARBA00023004"/>
    </source>
</evidence>